<proteinExistence type="predicted"/>
<evidence type="ECO:0000256" key="1">
    <source>
        <dbReference type="SAM" id="MobiDB-lite"/>
    </source>
</evidence>
<name>A0A918HZC7_9ACTN</name>
<protein>
    <submittedName>
        <fullName evidence="2">Uncharacterized protein</fullName>
    </submittedName>
</protein>
<sequence>MVTWAARCAIQKAAKDSRQAVAAAVRGSSRRRARRVEVTVTRGDATGQSPTDRKRFGEPPGGPCNVLRVAAREARKGNPAGRKLRRAAHRKGL</sequence>
<accession>A0A918HZC7</accession>
<keyword evidence="3" id="KW-1185">Reference proteome</keyword>
<reference evidence="2" key="2">
    <citation type="submission" date="2020-09" db="EMBL/GenBank/DDBJ databases">
        <authorList>
            <person name="Sun Q."/>
            <person name="Ohkuma M."/>
        </authorList>
    </citation>
    <scope>NUCLEOTIDE SEQUENCE</scope>
    <source>
        <strain evidence="2">JCM 4391</strain>
    </source>
</reference>
<evidence type="ECO:0000313" key="2">
    <source>
        <dbReference type="EMBL" id="GGU41167.1"/>
    </source>
</evidence>
<feature type="compositionally biased region" description="Basic residues" evidence="1">
    <location>
        <begin position="82"/>
        <end position="93"/>
    </location>
</feature>
<dbReference type="AlphaFoldDB" id="A0A918HZC7"/>
<organism evidence="2 3">
    <name type="scientific">Streptomyces lavendofoliae</name>
    <dbReference type="NCBI Taxonomy" id="67314"/>
    <lineage>
        <taxon>Bacteria</taxon>
        <taxon>Bacillati</taxon>
        <taxon>Actinomycetota</taxon>
        <taxon>Actinomycetes</taxon>
        <taxon>Kitasatosporales</taxon>
        <taxon>Streptomycetaceae</taxon>
        <taxon>Streptomyces</taxon>
    </lineage>
</organism>
<dbReference type="EMBL" id="BMTP01000007">
    <property type="protein sequence ID" value="GGU41167.1"/>
    <property type="molecule type" value="Genomic_DNA"/>
</dbReference>
<reference evidence="2" key="1">
    <citation type="journal article" date="2014" name="Int. J. Syst. Evol. Microbiol.">
        <title>Complete genome sequence of Corynebacterium casei LMG S-19264T (=DSM 44701T), isolated from a smear-ripened cheese.</title>
        <authorList>
            <consortium name="US DOE Joint Genome Institute (JGI-PGF)"/>
            <person name="Walter F."/>
            <person name="Albersmeier A."/>
            <person name="Kalinowski J."/>
            <person name="Ruckert C."/>
        </authorList>
    </citation>
    <scope>NUCLEOTIDE SEQUENCE</scope>
    <source>
        <strain evidence="2">JCM 4391</strain>
    </source>
</reference>
<evidence type="ECO:0000313" key="3">
    <source>
        <dbReference type="Proteomes" id="UP000636661"/>
    </source>
</evidence>
<feature type="region of interest" description="Disordered" evidence="1">
    <location>
        <begin position="25"/>
        <end position="93"/>
    </location>
</feature>
<comment type="caution">
    <text evidence="2">The sequence shown here is derived from an EMBL/GenBank/DDBJ whole genome shotgun (WGS) entry which is preliminary data.</text>
</comment>
<gene>
    <name evidence="2" type="ORF">GCM10010274_31180</name>
</gene>
<dbReference type="Proteomes" id="UP000636661">
    <property type="component" value="Unassembled WGS sequence"/>
</dbReference>